<accession>M9RA68</accession>
<evidence type="ECO:0000313" key="1">
    <source>
        <dbReference type="EMBL" id="AGI67266.1"/>
    </source>
</evidence>
<dbReference type="STRING" id="391626.OAN307_c15930"/>
<protein>
    <submittedName>
        <fullName evidence="1">Uncharacterized protein</fullName>
    </submittedName>
</protein>
<keyword evidence="2" id="KW-1185">Reference proteome</keyword>
<sequence length="98" mass="10594">MRGLRLCIVLLFGLYRVLPSMNVTVVVAMFVLAGMTNGSYQQIPRAMYLDLMDVTRREYVCAAGFLGALHVAVGTSGRLGADDCVTAELVPPTRTKGI</sequence>
<gene>
    <name evidence="1" type="ORF">OAN307_c15930</name>
</gene>
<reference evidence="1 2" key="1">
    <citation type="journal article" date="2013" name="PLoS ONE">
        <title>Poles Apart: Arctic and Antarctic Octadecabacter strains Share High Genome Plasticity and a New Type of Xanthorhodopsin.</title>
        <authorList>
            <person name="Vollmers J."/>
            <person name="Voget S."/>
            <person name="Dietrich S."/>
            <person name="Gollnow K."/>
            <person name="Smits M."/>
            <person name="Meyer K."/>
            <person name="Brinkhoff T."/>
            <person name="Simon M."/>
            <person name="Daniel R."/>
        </authorList>
    </citation>
    <scope>NUCLEOTIDE SEQUENCE [LARGE SCALE GENOMIC DNA]</scope>
    <source>
        <strain evidence="1 2">307</strain>
    </source>
</reference>
<dbReference type="KEGG" id="oat:OAN307_c15930"/>
<dbReference type="OrthoDB" id="7584869at2"/>
<organism evidence="1 2">
    <name type="scientific">Octadecabacter antarcticus 307</name>
    <dbReference type="NCBI Taxonomy" id="391626"/>
    <lineage>
        <taxon>Bacteria</taxon>
        <taxon>Pseudomonadati</taxon>
        <taxon>Pseudomonadota</taxon>
        <taxon>Alphaproteobacteria</taxon>
        <taxon>Rhodobacterales</taxon>
        <taxon>Roseobacteraceae</taxon>
        <taxon>Octadecabacter</taxon>
    </lineage>
</organism>
<dbReference type="AlphaFoldDB" id="M9RA68"/>
<dbReference type="Proteomes" id="UP000005307">
    <property type="component" value="Chromosome"/>
</dbReference>
<dbReference type="EMBL" id="CP003740">
    <property type="protein sequence ID" value="AGI67266.1"/>
    <property type="molecule type" value="Genomic_DNA"/>
</dbReference>
<evidence type="ECO:0000313" key="2">
    <source>
        <dbReference type="Proteomes" id="UP000005307"/>
    </source>
</evidence>
<name>M9RA68_9RHOB</name>
<dbReference type="HOGENOM" id="CLU_2330990_0_0_5"/>
<proteinExistence type="predicted"/>
<dbReference type="RefSeq" id="WP_015499301.1">
    <property type="nucleotide sequence ID" value="NC_020911.1"/>
</dbReference>